<protein>
    <submittedName>
        <fullName evidence="1">Uncharacterized protein</fullName>
    </submittedName>
</protein>
<dbReference type="RefSeq" id="WP_005034225.1">
    <property type="nucleotide sequence ID" value="NZ_BBLJ01000056.1"/>
</dbReference>
<organism evidence="1 2">
    <name type="scientific">Acinetobacter bereziniae</name>
    <name type="common">Acinetobacter genomosp. 10</name>
    <dbReference type="NCBI Taxonomy" id="106648"/>
    <lineage>
        <taxon>Bacteria</taxon>
        <taxon>Pseudomonadati</taxon>
        <taxon>Pseudomonadota</taxon>
        <taxon>Gammaproteobacteria</taxon>
        <taxon>Moraxellales</taxon>
        <taxon>Moraxellaceae</taxon>
        <taxon>Acinetobacter</taxon>
    </lineage>
</organism>
<proteinExistence type="predicted"/>
<accession>A0A3S0GTJ7</accession>
<sequence length="60" mass="6589">MYIGLKVFTAILAILCVFFTTIGIYALDASLIIIGILFAASILLIVLEAQNRSTNPFIKR</sequence>
<dbReference type="EMBL" id="CP092085">
    <property type="protein sequence ID" value="UUN97518.1"/>
    <property type="molecule type" value="Genomic_DNA"/>
</dbReference>
<evidence type="ECO:0000313" key="2">
    <source>
        <dbReference type="Proteomes" id="UP000644140"/>
    </source>
</evidence>
<dbReference type="Proteomes" id="UP000644140">
    <property type="component" value="Chromosome"/>
</dbReference>
<dbReference type="AlphaFoldDB" id="A0A3S0GTJ7"/>
<dbReference type="KEGG" id="aber:BSR55_01985"/>
<gene>
    <name evidence="1" type="ORF">I9054_019685</name>
</gene>
<evidence type="ECO:0000313" key="1">
    <source>
        <dbReference type="EMBL" id="UUN97518.1"/>
    </source>
</evidence>
<dbReference type="GeneID" id="69460781"/>
<name>A0A3S0GTJ7_ACIBZ</name>
<reference evidence="1" key="1">
    <citation type="submission" date="2022-02" db="EMBL/GenBank/DDBJ databases">
        <title>Characterization of Tn125 harboring carbapenem-resistant Acinetobacter bereziniae clinical isolates.</title>
        <authorList>
            <person name="Wong N.-K."/>
            <person name="Pan Q."/>
        </authorList>
    </citation>
    <scope>NUCLEOTIDE SEQUENCE</scope>
    <source>
        <strain evidence="1">GD03393</strain>
    </source>
</reference>